<comment type="caution">
    <text evidence="2">The sequence shown here is derived from an EMBL/GenBank/DDBJ whole genome shotgun (WGS) entry which is preliminary data.</text>
</comment>
<organism evidence="2 3">
    <name type="scientific">Alcanivorax nanhaiticus</name>
    <dbReference type="NCBI Taxonomy" id="1177154"/>
    <lineage>
        <taxon>Bacteria</taxon>
        <taxon>Pseudomonadati</taxon>
        <taxon>Pseudomonadota</taxon>
        <taxon>Gammaproteobacteria</taxon>
        <taxon>Oceanospirillales</taxon>
        <taxon>Alcanivoracaceae</taxon>
        <taxon>Alcanivorax</taxon>
    </lineage>
</organism>
<dbReference type="AlphaFoldDB" id="A0A095SI61"/>
<protein>
    <submittedName>
        <fullName evidence="2">Uncharacterized protein</fullName>
    </submittedName>
</protein>
<sequence length="191" mass="21152">MSNSEAKLHLSLEEGVFEISGSELFVSQQIENFKDIILEALQSKNKPSQDLPRHNDDFVPPPPAEPLAPGEKSEHGFDNKSFPRVLHIEDKDVKIIKRMPGTNNAKKSVNTALAYLWGKRSVGVEGVSFQEIRDLCEQQGCLDSKNFSATLQGAREYLIIDGKKGSSSKTCKLTLPGVERAEELLEDLNGE</sequence>
<keyword evidence="3" id="KW-1185">Reference proteome</keyword>
<reference evidence="2 3" key="1">
    <citation type="submission" date="2012-09" db="EMBL/GenBank/DDBJ databases">
        <title>Genome Sequence of alkane-degrading Bacterium Alcanivorax sp. 19-m-6.</title>
        <authorList>
            <person name="Lai Q."/>
            <person name="Shao Z."/>
        </authorList>
    </citation>
    <scope>NUCLEOTIDE SEQUENCE [LARGE SCALE GENOMIC DNA]</scope>
    <source>
        <strain evidence="2 3">19-m-6</strain>
    </source>
</reference>
<dbReference type="EMBL" id="ARXV01000012">
    <property type="protein sequence ID" value="KGD64034.1"/>
    <property type="molecule type" value="Genomic_DNA"/>
</dbReference>
<accession>A0A095SI61</accession>
<evidence type="ECO:0000256" key="1">
    <source>
        <dbReference type="SAM" id="MobiDB-lite"/>
    </source>
</evidence>
<evidence type="ECO:0000313" key="3">
    <source>
        <dbReference type="Proteomes" id="UP000029444"/>
    </source>
</evidence>
<dbReference type="RefSeq" id="WP_035233826.1">
    <property type="nucleotide sequence ID" value="NZ_ARXV01000012.1"/>
</dbReference>
<dbReference type="Proteomes" id="UP000029444">
    <property type="component" value="Unassembled WGS sequence"/>
</dbReference>
<feature type="region of interest" description="Disordered" evidence="1">
    <location>
        <begin position="45"/>
        <end position="81"/>
    </location>
</feature>
<evidence type="ECO:0000313" key="2">
    <source>
        <dbReference type="EMBL" id="KGD64034.1"/>
    </source>
</evidence>
<proteinExistence type="predicted"/>
<dbReference type="OrthoDB" id="7058947at2"/>
<name>A0A095SI61_9GAMM</name>
<gene>
    <name evidence="2" type="ORF">Y5S_02802</name>
</gene>